<feature type="compositionally biased region" description="Basic residues" evidence="1">
    <location>
        <begin position="767"/>
        <end position="778"/>
    </location>
</feature>
<proteinExistence type="predicted"/>
<name>A0AA36MU07_9DINO</name>
<reference evidence="2" key="1">
    <citation type="submission" date="2023-08" db="EMBL/GenBank/DDBJ databases">
        <authorList>
            <person name="Chen Y."/>
            <person name="Shah S."/>
            <person name="Dougan E. K."/>
            <person name="Thang M."/>
            <person name="Chan C."/>
        </authorList>
    </citation>
    <scope>NUCLEOTIDE SEQUENCE</scope>
</reference>
<dbReference type="PANTHER" id="PTHR10098">
    <property type="entry name" value="RAPSYN-RELATED"/>
    <property type="match status" value="1"/>
</dbReference>
<evidence type="ECO:0000256" key="1">
    <source>
        <dbReference type="SAM" id="MobiDB-lite"/>
    </source>
</evidence>
<evidence type="ECO:0000313" key="2">
    <source>
        <dbReference type="EMBL" id="CAJ1383792.1"/>
    </source>
</evidence>
<feature type="region of interest" description="Disordered" evidence="1">
    <location>
        <begin position="810"/>
        <end position="830"/>
    </location>
</feature>
<feature type="region of interest" description="Disordered" evidence="1">
    <location>
        <begin position="750"/>
        <end position="789"/>
    </location>
</feature>
<accession>A0AA36MU07</accession>
<dbReference type="InterPro" id="IPR011990">
    <property type="entry name" value="TPR-like_helical_dom_sf"/>
</dbReference>
<dbReference type="EMBL" id="CAUJNA010001048">
    <property type="protein sequence ID" value="CAJ1383792.1"/>
    <property type="molecule type" value="Genomic_DNA"/>
</dbReference>
<comment type="caution">
    <text evidence="2">The sequence shown here is derived from an EMBL/GenBank/DDBJ whole genome shotgun (WGS) entry which is preliminary data.</text>
</comment>
<organism evidence="2 3">
    <name type="scientific">Effrenium voratum</name>
    <dbReference type="NCBI Taxonomy" id="2562239"/>
    <lineage>
        <taxon>Eukaryota</taxon>
        <taxon>Sar</taxon>
        <taxon>Alveolata</taxon>
        <taxon>Dinophyceae</taxon>
        <taxon>Suessiales</taxon>
        <taxon>Symbiodiniaceae</taxon>
        <taxon>Effrenium</taxon>
    </lineage>
</organism>
<dbReference type="Proteomes" id="UP001178507">
    <property type="component" value="Unassembled WGS sequence"/>
</dbReference>
<dbReference type="SMART" id="SM00028">
    <property type="entry name" value="TPR"/>
    <property type="match status" value="5"/>
</dbReference>
<dbReference type="AlphaFoldDB" id="A0AA36MU07"/>
<sequence>MAPVGEAANAWAQAQEHFASKKPEDAQKLGSDLQAKGKANGLKMIEVAGAIIAATAHLFKVASGADFLEALRGLGATWSEAAALLAAGGAGGATGPWAKAADLAKTVAGKAGGEAAKALKEALDGAKELGLTWTEKFTPVTVADLSSCKPEDEAALKAAAEAPKKVSDARQKAAALVKATFAQLEMENPQLEDALKDSKQALATFRELNLLEGEGSALRAVSAASLGQDAFGALQAANQALKTFKEIGHVKGQAAAIHSIALAHMGKDSTDDCIFRGGEALKLSRQVGDRMRELQVLCTLAQAQLTMGGKALPLAQEALALARSLGDKLLEAQCLCLVAKASAENAAAPGNEALAIYQSLGLKEKESEAVEAMGGDPAALKVGQGLADKFRQAGDKKEEAACMYVIAKIHKENQESDQALRAGQGAHASYKAANDRKGEAKTLKLLAQIRLDKEEPGEALRAAEQACGLYRTLTFPSRESRDSEIACLKAMVDAQAAMGSVDEGMRLAMEQQRRFKGLKEKKGEGSALLMMAKLHHLRGETEDALNALVQSPALFLAVGDRKGEGEAWLQIAKIHLGKGDAQQAQRSAEECALAYRKLGDKKGRAEAAQLVADVHFALASIGMGNPQEALKAAQEAVQLYQDLGNKQQAAISLHILANANLMNRNFEDALKTAQDAETAFRALRDTVGEAGSLMLQSGAHVGNRDFEEAKRCAKESRDMFKSAGDYQGEDSIEDFMDHVEGYEKGRQNLDDFRGFSMRRADPGNAKGARRERAPRKPRQMSNISDIELIKTDSSKEGKVTLAFFDGFESRAAGGGQRPAPKAAAGGDGDMKGIGFTPEKEQVLYSVRWVQASAKSAPAKKVGGRREFAKEEDKRLVSTAQLGAPKDNWGGAYAKSERLEAVSGKRGV</sequence>
<feature type="compositionally biased region" description="Basic and acidic residues" evidence="1">
    <location>
        <begin position="750"/>
        <end position="761"/>
    </location>
</feature>
<dbReference type="SUPFAM" id="SSF48452">
    <property type="entry name" value="TPR-like"/>
    <property type="match status" value="3"/>
</dbReference>
<evidence type="ECO:0000313" key="3">
    <source>
        <dbReference type="Proteomes" id="UP001178507"/>
    </source>
</evidence>
<keyword evidence="3" id="KW-1185">Reference proteome</keyword>
<dbReference type="PANTHER" id="PTHR10098:SF108">
    <property type="entry name" value="TETRATRICOPEPTIDE REPEAT PROTEIN 28"/>
    <property type="match status" value="1"/>
</dbReference>
<gene>
    <name evidence="2" type="ORF">EVOR1521_LOCUS10811</name>
</gene>
<protein>
    <submittedName>
        <fullName evidence="2">Uncharacterized protein</fullName>
    </submittedName>
</protein>
<dbReference type="Gene3D" id="1.25.40.10">
    <property type="entry name" value="Tetratricopeptide repeat domain"/>
    <property type="match status" value="3"/>
</dbReference>
<dbReference type="InterPro" id="IPR019734">
    <property type="entry name" value="TPR_rpt"/>
</dbReference>